<dbReference type="AlphaFoldDB" id="A0A498JVW9"/>
<dbReference type="EMBL" id="RDQH01000331">
    <property type="protein sequence ID" value="RXH99236.1"/>
    <property type="molecule type" value="Genomic_DNA"/>
</dbReference>
<evidence type="ECO:0000313" key="1">
    <source>
        <dbReference type="EMBL" id="RXH99236.1"/>
    </source>
</evidence>
<reference evidence="1 2" key="1">
    <citation type="submission" date="2018-10" db="EMBL/GenBank/DDBJ databases">
        <title>A high-quality apple genome assembly.</title>
        <authorList>
            <person name="Hu J."/>
        </authorList>
    </citation>
    <scope>NUCLEOTIDE SEQUENCE [LARGE SCALE GENOMIC DNA]</scope>
    <source>
        <strain evidence="2">cv. HFTH1</strain>
        <tissue evidence="1">Young leaf</tissue>
    </source>
</reference>
<evidence type="ECO:0000313" key="2">
    <source>
        <dbReference type="Proteomes" id="UP000290289"/>
    </source>
</evidence>
<accession>A0A498JVW9</accession>
<sequence>MTLSHPSLSAIVGVQGLVRGAAVAEACDDVHAVEEAVQAQPRMSQSEYGQSARRVPHGYGGRQAHILRRGLKEKVIALYQKVAKLGDHAVQWNLRIFYLQGFQFIQGMVESLVNHSALRMSLCRLSSHIITFEHEENWSKALEYYGFWFQKFVSGRDSINISCLRALKEGDYNEFHGKLKYSKQELHDLFLALCVHMCQEL</sequence>
<protein>
    <submittedName>
        <fullName evidence="1">Uncharacterized protein</fullName>
    </submittedName>
</protein>
<keyword evidence="2" id="KW-1185">Reference proteome</keyword>
<organism evidence="1 2">
    <name type="scientific">Malus domestica</name>
    <name type="common">Apple</name>
    <name type="synonym">Pyrus malus</name>
    <dbReference type="NCBI Taxonomy" id="3750"/>
    <lineage>
        <taxon>Eukaryota</taxon>
        <taxon>Viridiplantae</taxon>
        <taxon>Streptophyta</taxon>
        <taxon>Embryophyta</taxon>
        <taxon>Tracheophyta</taxon>
        <taxon>Spermatophyta</taxon>
        <taxon>Magnoliopsida</taxon>
        <taxon>eudicotyledons</taxon>
        <taxon>Gunneridae</taxon>
        <taxon>Pentapetalae</taxon>
        <taxon>rosids</taxon>
        <taxon>fabids</taxon>
        <taxon>Rosales</taxon>
        <taxon>Rosaceae</taxon>
        <taxon>Amygdaloideae</taxon>
        <taxon>Maleae</taxon>
        <taxon>Malus</taxon>
    </lineage>
</organism>
<name>A0A498JVW9_MALDO</name>
<dbReference type="Proteomes" id="UP000290289">
    <property type="component" value="Chromosome 5"/>
</dbReference>
<comment type="caution">
    <text evidence="1">The sequence shown here is derived from an EMBL/GenBank/DDBJ whole genome shotgun (WGS) entry which is preliminary data.</text>
</comment>
<proteinExistence type="predicted"/>
<gene>
    <name evidence="1" type="ORF">DVH24_011561</name>
</gene>